<evidence type="ECO:0000256" key="2">
    <source>
        <dbReference type="ARBA" id="ARBA00022827"/>
    </source>
</evidence>
<dbReference type="EMBL" id="UINC01002901">
    <property type="protein sequence ID" value="SVA01417.1"/>
    <property type="molecule type" value="Genomic_DNA"/>
</dbReference>
<dbReference type="AlphaFoldDB" id="A0A381SGI3"/>
<evidence type="ECO:0000313" key="5">
    <source>
        <dbReference type="EMBL" id="SVA01417.1"/>
    </source>
</evidence>
<accession>A0A381SGI3</accession>
<dbReference type="Gene3D" id="3.30.390.50">
    <property type="entry name" value="CO dehydrogenase flavoprotein, C-terminal domain"/>
    <property type="match status" value="1"/>
</dbReference>
<feature type="domain" description="FAD-binding PCMH-type" evidence="4">
    <location>
        <begin position="1"/>
        <end position="174"/>
    </location>
</feature>
<dbReference type="SMART" id="SM01092">
    <property type="entry name" value="CO_deh_flav_C"/>
    <property type="match status" value="1"/>
</dbReference>
<keyword evidence="1" id="KW-0285">Flavoprotein</keyword>
<organism evidence="5">
    <name type="scientific">marine metagenome</name>
    <dbReference type="NCBI Taxonomy" id="408172"/>
    <lineage>
        <taxon>unclassified sequences</taxon>
        <taxon>metagenomes</taxon>
        <taxon>ecological metagenomes</taxon>
    </lineage>
</organism>
<dbReference type="Pfam" id="PF00941">
    <property type="entry name" value="FAD_binding_5"/>
    <property type="match status" value="1"/>
</dbReference>
<dbReference type="Gene3D" id="3.30.465.10">
    <property type="match status" value="1"/>
</dbReference>
<dbReference type="SUPFAM" id="SSF56176">
    <property type="entry name" value="FAD-binding/transporter-associated domain-like"/>
    <property type="match status" value="1"/>
</dbReference>
<name>A0A381SGI3_9ZZZZ</name>
<dbReference type="GO" id="GO:0071949">
    <property type="term" value="F:FAD binding"/>
    <property type="evidence" value="ECO:0007669"/>
    <property type="project" value="InterPro"/>
</dbReference>
<evidence type="ECO:0000256" key="3">
    <source>
        <dbReference type="ARBA" id="ARBA00023002"/>
    </source>
</evidence>
<dbReference type="InterPro" id="IPR036683">
    <property type="entry name" value="CO_DH_flav_C_dom_sf"/>
</dbReference>
<dbReference type="PROSITE" id="PS51387">
    <property type="entry name" value="FAD_PCMH"/>
    <property type="match status" value="1"/>
</dbReference>
<dbReference type="InterPro" id="IPR016167">
    <property type="entry name" value="FAD-bd_PCMH_sub1"/>
</dbReference>
<dbReference type="Gene3D" id="3.30.43.10">
    <property type="entry name" value="Uridine Diphospho-n-acetylenolpyruvylglucosamine Reductase, domain 2"/>
    <property type="match status" value="1"/>
</dbReference>
<evidence type="ECO:0000256" key="1">
    <source>
        <dbReference type="ARBA" id="ARBA00022630"/>
    </source>
</evidence>
<dbReference type="InterPro" id="IPR016169">
    <property type="entry name" value="FAD-bd_PCMH_sub2"/>
</dbReference>
<dbReference type="InterPro" id="IPR051312">
    <property type="entry name" value="Diverse_Substr_Oxidored"/>
</dbReference>
<sequence length="284" mass="29434">MIPASFKYHKPGSVAEAADLLSKHGSNAKILAGGHSLIPMMKLRLAQPEVVIDLGAIDTLSYIENRDGGQAIGGMTTYAEIASSGMVPQALSEAAGQVADVQVRNRGTIGGSLAHNDPAADLPAVVVALDGQIITSSTNEHRSVLATNFFQDLFTTDLAESEIISEIFIPGQAQGSGSAYLKFANKASHFAIVGVAASVTMSEGQCVAASIGIAGAGPTAYRAKLVEESLVGTNLDDNAVEAASEKADNGIDMNDDIHASGDYRAHLVKVFTARAIRLAADRAD</sequence>
<protein>
    <recommendedName>
        <fullName evidence="4">FAD-binding PCMH-type domain-containing protein</fullName>
    </recommendedName>
</protein>
<dbReference type="Pfam" id="PF03450">
    <property type="entry name" value="CO_deh_flav_C"/>
    <property type="match status" value="1"/>
</dbReference>
<dbReference type="PANTHER" id="PTHR42659:SF2">
    <property type="entry name" value="XANTHINE DEHYDROGENASE SUBUNIT C-RELATED"/>
    <property type="match status" value="1"/>
</dbReference>
<reference evidence="5" key="1">
    <citation type="submission" date="2018-05" db="EMBL/GenBank/DDBJ databases">
        <authorList>
            <person name="Lanie J.A."/>
            <person name="Ng W.-L."/>
            <person name="Kazmierczak K.M."/>
            <person name="Andrzejewski T.M."/>
            <person name="Davidsen T.M."/>
            <person name="Wayne K.J."/>
            <person name="Tettelin H."/>
            <person name="Glass J.I."/>
            <person name="Rusch D."/>
            <person name="Podicherti R."/>
            <person name="Tsui H.-C.T."/>
            <person name="Winkler M.E."/>
        </authorList>
    </citation>
    <scope>NUCLEOTIDE SEQUENCE</scope>
</reference>
<evidence type="ECO:0000259" key="4">
    <source>
        <dbReference type="PROSITE" id="PS51387"/>
    </source>
</evidence>
<gene>
    <name evidence="5" type="ORF">METZ01_LOCUS54271</name>
</gene>
<dbReference type="InterPro" id="IPR036318">
    <property type="entry name" value="FAD-bd_PCMH-like_sf"/>
</dbReference>
<dbReference type="InterPro" id="IPR002346">
    <property type="entry name" value="Mopterin_DH_FAD-bd"/>
</dbReference>
<dbReference type="InterPro" id="IPR016166">
    <property type="entry name" value="FAD-bd_PCMH"/>
</dbReference>
<dbReference type="GO" id="GO:0016491">
    <property type="term" value="F:oxidoreductase activity"/>
    <property type="evidence" value="ECO:0007669"/>
    <property type="project" value="UniProtKB-KW"/>
</dbReference>
<proteinExistence type="predicted"/>
<dbReference type="InterPro" id="IPR005107">
    <property type="entry name" value="CO_DH_flav_C"/>
</dbReference>
<keyword evidence="3" id="KW-0560">Oxidoreductase</keyword>
<dbReference type="PANTHER" id="PTHR42659">
    <property type="entry name" value="XANTHINE DEHYDROGENASE SUBUNIT C-RELATED"/>
    <property type="match status" value="1"/>
</dbReference>
<keyword evidence="2" id="KW-0274">FAD</keyword>
<dbReference type="SUPFAM" id="SSF55447">
    <property type="entry name" value="CO dehydrogenase flavoprotein C-terminal domain-like"/>
    <property type="match status" value="1"/>
</dbReference>